<dbReference type="Gene3D" id="3.40.50.2300">
    <property type="match status" value="1"/>
</dbReference>
<evidence type="ECO:0000313" key="9">
    <source>
        <dbReference type="Proteomes" id="UP000664800"/>
    </source>
</evidence>
<proteinExistence type="predicted"/>
<evidence type="ECO:0000256" key="3">
    <source>
        <dbReference type="ARBA" id="ARBA00023125"/>
    </source>
</evidence>
<dbReference type="PANTHER" id="PTHR43214:SF41">
    <property type="entry name" value="NITRATE_NITRITE RESPONSE REGULATOR PROTEIN NARP"/>
    <property type="match status" value="1"/>
</dbReference>
<dbReference type="AlphaFoldDB" id="A0A8I1SVE3"/>
<keyword evidence="2" id="KW-0805">Transcription regulation</keyword>
<dbReference type="CDD" id="cd17535">
    <property type="entry name" value="REC_NarL-like"/>
    <property type="match status" value="1"/>
</dbReference>
<keyword evidence="3" id="KW-0238">DNA-binding</keyword>
<keyword evidence="4" id="KW-0804">Transcription</keyword>
<dbReference type="GO" id="GO:0006355">
    <property type="term" value="P:regulation of DNA-templated transcription"/>
    <property type="evidence" value="ECO:0007669"/>
    <property type="project" value="InterPro"/>
</dbReference>
<organism evidence="8 9">
    <name type="scientific">Thiomonas arsenitoxydans (strain DSM 22701 / CIP 110005 / 3As)</name>
    <dbReference type="NCBI Taxonomy" id="426114"/>
    <lineage>
        <taxon>Bacteria</taxon>
        <taxon>Pseudomonadati</taxon>
        <taxon>Pseudomonadota</taxon>
        <taxon>Betaproteobacteria</taxon>
        <taxon>Burkholderiales</taxon>
        <taxon>Thiomonas</taxon>
    </lineage>
</organism>
<dbReference type="Pfam" id="PF00196">
    <property type="entry name" value="GerE"/>
    <property type="match status" value="1"/>
</dbReference>
<dbReference type="CDD" id="cd06170">
    <property type="entry name" value="LuxR_C_like"/>
    <property type="match status" value="1"/>
</dbReference>
<dbReference type="RefSeq" id="WP_276732507.1">
    <property type="nucleotide sequence ID" value="NZ_JAFKMR010000034.1"/>
</dbReference>
<dbReference type="SMART" id="SM00421">
    <property type="entry name" value="HTH_LUXR"/>
    <property type="match status" value="1"/>
</dbReference>
<comment type="caution">
    <text evidence="8">The sequence shown here is derived from an EMBL/GenBank/DDBJ whole genome shotgun (WGS) entry which is preliminary data.</text>
</comment>
<feature type="domain" description="HTH luxR-type" evidence="6">
    <location>
        <begin position="157"/>
        <end position="222"/>
    </location>
</feature>
<evidence type="ECO:0000256" key="4">
    <source>
        <dbReference type="ARBA" id="ARBA00023163"/>
    </source>
</evidence>
<dbReference type="InterPro" id="IPR058245">
    <property type="entry name" value="NreC/VraR/RcsB-like_REC"/>
</dbReference>
<protein>
    <submittedName>
        <fullName evidence="8">Response regulator</fullName>
    </submittedName>
</protein>
<sequence length="225" mass="23739">MPPDIRILLVDDHALFRRGLVALLGEAPAMQVVGQAGDAGEALRLATQLQPHIILLDNHLPGVRGIDAVESLRQAAPASRVLMLTVSEEAADLGAALRAGASGYLLKTCETDELIGGIQRALRGEVVIGADMTAKLAQAFIAPETTDSAKEALPANAQSEKTPLSPRERQIAAAIARGASNKVIARELDIAETTVKVHVQSILRKLDLSSRVQIAVYASEHGLSV</sequence>
<evidence type="ECO:0000259" key="7">
    <source>
        <dbReference type="PROSITE" id="PS50110"/>
    </source>
</evidence>
<dbReference type="Proteomes" id="UP000664800">
    <property type="component" value="Unassembled WGS sequence"/>
</dbReference>
<dbReference type="InterPro" id="IPR016032">
    <property type="entry name" value="Sig_transdc_resp-reg_C-effctor"/>
</dbReference>
<dbReference type="InterPro" id="IPR011006">
    <property type="entry name" value="CheY-like_superfamily"/>
</dbReference>
<dbReference type="Pfam" id="PF00072">
    <property type="entry name" value="Response_reg"/>
    <property type="match status" value="1"/>
</dbReference>
<dbReference type="InterPro" id="IPR039420">
    <property type="entry name" value="WalR-like"/>
</dbReference>
<dbReference type="GO" id="GO:0000160">
    <property type="term" value="P:phosphorelay signal transduction system"/>
    <property type="evidence" value="ECO:0007669"/>
    <property type="project" value="InterPro"/>
</dbReference>
<evidence type="ECO:0000313" key="8">
    <source>
        <dbReference type="EMBL" id="MBN8745580.1"/>
    </source>
</evidence>
<dbReference type="GO" id="GO:0003677">
    <property type="term" value="F:DNA binding"/>
    <property type="evidence" value="ECO:0007669"/>
    <property type="project" value="UniProtKB-KW"/>
</dbReference>
<evidence type="ECO:0000256" key="2">
    <source>
        <dbReference type="ARBA" id="ARBA00023015"/>
    </source>
</evidence>
<dbReference type="SUPFAM" id="SSF46894">
    <property type="entry name" value="C-terminal effector domain of the bipartite response regulators"/>
    <property type="match status" value="1"/>
</dbReference>
<dbReference type="InterPro" id="IPR001789">
    <property type="entry name" value="Sig_transdc_resp-reg_receiver"/>
</dbReference>
<gene>
    <name evidence="8" type="ORF">J0I24_14950</name>
</gene>
<name>A0A8I1SVE3_THIA3</name>
<reference evidence="8" key="1">
    <citation type="submission" date="2021-02" db="EMBL/GenBank/DDBJ databases">
        <title>Thiocyanate and organic carbon inputs drive convergent selection for specific autotrophic Afipia and Thiobacillus strains within complex microbiomes.</title>
        <authorList>
            <person name="Huddy R.J."/>
            <person name="Sachdeva R."/>
            <person name="Kadzinga F."/>
            <person name="Kantor R.S."/>
            <person name="Harrison S.T.L."/>
            <person name="Banfield J.F."/>
        </authorList>
    </citation>
    <scope>NUCLEOTIDE SEQUENCE</scope>
    <source>
        <strain evidence="8">SCN18_13_7_16_R3_B_64_19</strain>
    </source>
</reference>
<dbReference type="PANTHER" id="PTHR43214">
    <property type="entry name" value="TWO-COMPONENT RESPONSE REGULATOR"/>
    <property type="match status" value="1"/>
</dbReference>
<feature type="modified residue" description="4-aspartylphosphate" evidence="5">
    <location>
        <position position="57"/>
    </location>
</feature>
<dbReference type="EMBL" id="JAFKMR010000034">
    <property type="protein sequence ID" value="MBN8745580.1"/>
    <property type="molecule type" value="Genomic_DNA"/>
</dbReference>
<evidence type="ECO:0000256" key="5">
    <source>
        <dbReference type="PROSITE-ProRule" id="PRU00169"/>
    </source>
</evidence>
<evidence type="ECO:0000259" key="6">
    <source>
        <dbReference type="PROSITE" id="PS50043"/>
    </source>
</evidence>
<evidence type="ECO:0000256" key="1">
    <source>
        <dbReference type="ARBA" id="ARBA00022553"/>
    </source>
</evidence>
<dbReference type="SUPFAM" id="SSF52172">
    <property type="entry name" value="CheY-like"/>
    <property type="match status" value="1"/>
</dbReference>
<feature type="domain" description="Response regulatory" evidence="7">
    <location>
        <begin position="6"/>
        <end position="122"/>
    </location>
</feature>
<keyword evidence="1 5" id="KW-0597">Phosphoprotein</keyword>
<dbReference type="SMART" id="SM00448">
    <property type="entry name" value="REC"/>
    <property type="match status" value="1"/>
</dbReference>
<dbReference type="PROSITE" id="PS50110">
    <property type="entry name" value="RESPONSE_REGULATORY"/>
    <property type="match status" value="1"/>
</dbReference>
<accession>A0A8I1SVE3</accession>
<dbReference type="PROSITE" id="PS50043">
    <property type="entry name" value="HTH_LUXR_2"/>
    <property type="match status" value="1"/>
</dbReference>
<dbReference type="PROSITE" id="PS00622">
    <property type="entry name" value="HTH_LUXR_1"/>
    <property type="match status" value="1"/>
</dbReference>
<dbReference type="PRINTS" id="PR00038">
    <property type="entry name" value="HTHLUXR"/>
</dbReference>
<dbReference type="InterPro" id="IPR000792">
    <property type="entry name" value="Tscrpt_reg_LuxR_C"/>
</dbReference>